<organism evidence="4 5">
    <name type="scientific">Leucobacter allii</name>
    <dbReference type="NCBI Taxonomy" id="2932247"/>
    <lineage>
        <taxon>Bacteria</taxon>
        <taxon>Bacillati</taxon>
        <taxon>Actinomycetota</taxon>
        <taxon>Actinomycetes</taxon>
        <taxon>Micrococcales</taxon>
        <taxon>Microbacteriaceae</taxon>
        <taxon>Leucobacter</taxon>
    </lineage>
</organism>
<dbReference type="GO" id="GO:0004497">
    <property type="term" value="F:monooxygenase activity"/>
    <property type="evidence" value="ECO:0007669"/>
    <property type="project" value="UniProtKB-KW"/>
</dbReference>
<dbReference type="EMBL" id="CP095045">
    <property type="protein sequence ID" value="UOQ57882.1"/>
    <property type="molecule type" value="Genomic_DNA"/>
</dbReference>
<keyword evidence="5" id="KW-1185">Reference proteome</keyword>
<dbReference type="PANTHER" id="PTHR13789">
    <property type="entry name" value="MONOOXYGENASE"/>
    <property type="match status" value="1"/>
</dbReference>
<dbReference type="SUPFAM" id="SSF51905">
    <property type="entry name" value="FAD/NAD(P)-binding domain"/>
    <property type="match status" value="1"/>
</dbReference>
<sequence>MTRALIIGGGIAGPAAALALARAGVASEIFEQHPGPADEAGVFFTLGSNGVDALGAIGLREAAMDRGFATPAIELRSGTGKPLGVSRITTTREDGTPSQTMRRAELYGILRDRAVAAGIPITLGTKLVTAADTGEGVVATFDDGSTAHGDLLIGCDGVHSRTRTLIDPGAPRPVGAGLVNFGGYTSGVRVDTEPGTFRMIFGSRAFFGYATAPDGTVWWFANEPTSGSAPADLPSRDAAELRRHLGALFRDDAGPAAELIAAGHDLARPTLTHLLPHLPHWRRGRMVVIGDAAHAPSPSSGQGASLSIEDAIVLAQCVRDLGAVPAALTRFEAIRRPRVERIVASAARVNSSKAATGIARRVRDLVLPAILRFSGAHGIEDTYGHRIEWDRRIEA</sequence>
<dbReference type="Pfam" id="PF01494">
    <property type="entry name" value="FAD_binding_3"/>
    <property type="match status" value="1"/>
</dbReference>
<protein>
    <submittedName>
        <fullName evidence="4">FAD-dependent monooxygenase</fullName>
    </submittedName>
</protein>
<keyword evidence="1" id="KW-0560">Oxidoreductase</keyword>
<dbReference type="InterPro" id="IPR036188">
    <property type="entry name" value="FAD/NAD-bd_sf"/>
</dbReference>
<dbReference type="Gene3D" id="3.50.50.60">
    <property type="entry name" value="FAD/NAD(P)-binding domain"/>
    <property type="match status" value="1"/>
</dbReference>
<accession>A0ABY4FNQ2</accession>
<reference evidence="4 5" key="1">
    <citation type="submission" date="2022-04" db="EMBL/GenBank/DDBJ databases">
        <title>Leucobacter sp. isolated from rhizosphere of garlic.</title>
        <authorList>
            <person name="Won M."/>
            <person name="Lee C.-M."/>
            <person name="Woen H.-Y."/>
            <person name="Kwon S.-W."/>
        </authorList>
    </citation>
    <scope>NUCLEOTIDE SEQUENCE [LARGE SCALE GENOMIC DNA]</scope>
    <source>
        <strain evidence="4 5">H21R-40</strain>
    </source>
</reference>
<dbReference type="RefSeq" id="WP_244728792.1">
    <property type="nucleotide sequence ID" value="NZ_CP095045.1"/>
</dbReference>
<evidence type="ECO:0000256" key="1">
    <source>
        <dbReference type="ARBA" id="ARBA00023002"/>
    </source>
</evidence>
<evidence type="ECO:0000259" key="3">
    <source>
        <dbReference type="Pfam" id="PF01494"/>
    </source>
</evidence>
<evidence type="ECO:0000256" key="2">
    <source>
        <dbReference type="ARBA" id="ARBA00023033"/>
    </source>
</evidence>
<dbReference type="InterPro" id="IPR050493">
    <property type="entry name" value="FAD-dep_Monooxygenase_BioMet"/>
</dbReference>
<dbReference type="InterPro" id="IPR002938">
    <property type="entry name" value="FAD-bd"/>
</dbReference>
<name>A0ABY4FNQ2_9MICO</name>
<evidence type="ECO:0000313" key="5">
    <source>
        <dbReference type="Proteomes" id="UP000831786"/>
    </source>
</evidence>
<gene>
    <name evidence="4" type="ORF">MUN78_03325</name>
</gene>
<proteinExistence type="predicted"/>
<feature type="domain" description="FAD-binding" evidence="3">
    <location>
        <begin position="2"/>
        <end position="344"/>
    </location>
</feature>
<evidence type="ECO:0000313" key="4">
    <source>
        <dbReference type="EMBL" id="UOQ57882.1"/>
    </source>
</evidence>
<keyword evidence="2 4" id="KW-0503">Monooxygenase</keyword>
<dbReference type="Proteomes" id="UP000831786">
    <property type="component" value="Chromosome"/>
</dbReference>
<dbReference type="PANTHER" id="PTHR13789:SF309">
    <property type="entry name" value="PUTATIVE (AFU_ORTHOLOGUE AFUA_6G14510)-RELATED"/>
    <property type="match status" value="1"/>
</dbReference>
<dbReference type="PRINTS" id="PR00420">
    <property type="entry name" value="RNGMNOXGNASE"/>
</dbReference>